<comment type="caution">
    <text evidence="3">The sequence shown here is derived from an EMBL/GenBank/DDBJ whole genome shotgun (WGS) entry which is preliminary data.</text>
</comment>
<organism evidence="3 4">
    <name type="scientific">Dactylosporangium sucinum</name>
    <dbReference type="NCBI Taxonomy" id="1424081"/>
    <lineage>
        <taxon>Bacteria</taxon>
        <taxon>Bacillati</taxon>
        <taxon>Actinomycetota</taxon>
        <taxon>Actinomycetes</taxon>
        <taxon>Micromonosporales</taxon>
        <taxon>Micromonosporaceae</taxon>
        <taxon>Dactylosporangium</taxon>
    </lineage>
</organism>
<gene>
    <name evidence="3" type="ORF">GCM10007977_102420</name>
</gene>
<evidence type="ECO:0000313" key="3">
    <source>
        <dbReference type="EMBL" id="GGM84405.1"/>
    </source>
</evidence>
<evidence type="ECO:0000313" key="4">
    <source>
        <dbReference type="Proteomes" id="UP000642070"/>
    </source>
</evidence>
<reference evidence="3" key="2">
    <citation type="submission" date="2020-09" db="EMBL/GenBank/DDBJ databases">
        <authorList>
            <person name="Sun Q."/>
            <person name="Ohkuma M."/>
        </authorList>
    </citation>
    <scope>NUCLEOTIDE SEQUENCE</scope>
    <source>
        <strain evidence="3">JCM 19831</strain>
    </source>
</reference>
<dbReference type="Gene3D" id="3.10.180.10">
    <property type="entry name" value="2,3-Dihydroxybiphenyl 1,2-Dioxygenase, domain 1"/>
    <property type="match status" value="1"/>
</dbReference>
<dbReference type="InterPro" id="IPR041581">
    <property type="entry name" value="Glyoxalase_6"/>
</dbReference>
<feature type="domain" description="Glyoxalase-like" evidence="2">
    <location>
        <begin position="5"/>
        <end position="64"/>
    </location>
</feature>
<feature type="compositionally biased region" description="Basic and acidic residues" evidence="1">
    <location>
        <begin position="57"/>
        <end position="67"/>
    </location>
</feature>
<accession>A0A917UD56</accession>
<proteinExistence type="predicted"/>
<sequence length="87" mass="9791">MTWTLTIDCADARRQAEFWCLALGYVPAAPPRGWDTWEARLRHFDVPADLLPQGARAQDRRGRHDVEQPGGGRLRGRFVNLSPPVPA</sequence>
<name>A0A917UD56_9ACTN</name>
<feature type="region of interest" description="Disordered" evidence="1">
    <location>
        <begin position="52"/>
        <end position="87"/>
    </location>
</feature>
<evidence type="ECO:0000259" key="2">
    <source>
        <dbReference type="Pfam" id="PF18029"/>
    </source>
</evidence>
<keyword evidence="4" id="KW-1185">Reference proteome</keyword>
<protein>
    <recommendedName>
        <fullName evidence="2">Glyoxalase-like domain-containing protein</fullName>
    </recommendedName>
</protein>
<dbReference type="Pfam" id="PF18029">
    <property type="entry name" value="Glyoxalase_6"/>
    <property type="match status" value="1"/>
</dbReference>
<dbReference type="RefSeq" id="WP_190257378.1">
    <property type="nucleotide sequence ID" value="NZ_BMPI01000096.1"/>
</dbReference>
<dbReference type="AlphaFoldDB" id="A0A917UD56"/>
<dbReference type="EMBL" id="BMPI01000096">
    <property type="protein sequence ID" value="GGM84405.1"/>
    <property type="molecule type" value="Genomic_DNA"/>
</dbReference>
<evidence type="ECO:0000256" key="1">
    <source>
        <dbReference type="SAM" id="MobiDB-lite"/>
    </source>
</evidence>
<dbReference type="Proteomes" id="UP000642070">
    <property type="component" value="Unassembled WGS sequence"/>
</dbReference>
<dbReference type="InterPro" id="IPR029068">
    <property type="entry name" value="Glyas_Bleomycin-R_OHBP_Dase"/>
</dbReference>
<reference evidence="3" key="1">
    <citation type="journal article" date="2014" name="Int. J. Syst. Evol. Microbiol.">
        <title>Complete genome sequence of Corynebacterium casei LMG S-19264T (=DSM 44701T), isolated from a smear-ripened cheese.</title>
        <authorList>
            <consortium name="US DOE Joint Genome Institute (JGI-PGF)"/>
            <person name="Walter F."/>
            <person name="Albersmeier A."/>
            <person name="Kalinowski J."/>
            <person name="Ruckert C."/>
        </authorList>
    </citation>
    <scope>NUCLEOTIDE SEQUENCE</scope>
    <source>
        <strain evidence="3">JCM 19831</strain>
    </source>
</reference>